<dbReference type="GO" id="GO:0004407">
    <property type="term" value="F:histone deacetylase activity"/>
    <property type="evidence" value="ECO:0007669"/>
    <property type="project" value="InterPro"/>
</dbReference>
<feature type="domain" description="Histone deacetylase" evidence="3">
    <location>
        <begin position="195"/>
        <end position="459"/>
    </location>
</feature>
<sequence length="482" mass="53824">MTTPRYRGFSPALAKSNRMGGVLWSAAAADSFLPVVPPSVLALAKRCWAGIHVFHVSLLCRTKGRVGLSVFVAARFVGQCTAPIRKIPSIPQMFCVITYSLYTLTVSPSDERVVTVGRGQHHSNTDIRQQPGPQQKKPSAHEQLLSKQTDIHVINSLYCVTERQCFHEETVRRDDSSGLPVIHHRHYVCDLPPKHRFPIDKFPRVLHFLIQDQVITHKQVWVPEIASTELLSCVHTEEYLDNFIHGKTSEKDQRRTGFSWSEGLVRRCRYETGGTVLAANVALQRGLTCSTAGGTHHAFPSYGSGFCLLNDLAVAAKSVMNNSSPKRKVLIVDLDVHQGDGTAFIFKDEPCVFTFSVHCGKNFPLRKQQSDLDVSVEDGLEDKEYLSIVEAHLPWVLDTFHPDLVLYDAGVDPHRDDELGRLHLTDQGLRERDLYVMRTAVSRGVPVAAVIGGGYSRDIDKLALRHSIVHRAATQVWRECGL</sequence>
<name>A0AAV6Q2K9_SOLSE</name>
<dbReference type="PANTHER" id="PTHR10625:SF19">
    <property type="entry name" value="HISTONE DEACETYLASE 12"/>
    <property type="match status" value="1"/>
</dbReference>
<dbReference type="GO" id="GO:0016787">
    <property type="term" value="F:hydrolase activity"/>
    <property type="evidence" value="ECO:0007669"/>
    <property type="project" value="UniProtKB-KW"/>
</dbReference>
<gene>
    <name evidence="4" type="ORF">JOB18_041851</name>
</gene>
<keyword evidence="5" id="KW-1185">Reference proteome</keyword>
<reference evidence="4 5" key="1">
    <citation type="journal article" date="2021" name="Sci. Rep.">
        <title>Chromosome anchoring in Senegalese sole (Solea senegalensis) reveals sex-associated markers and genome rearrangements in flatfish.</title>
        <authorList>
            <person name="Guerrero-Cozar I."/>
            <person name="Gomez-Garrido J."/>
            <person name="Berbel C."/>
            <person name="Martinez-Blanch J.F."/>
            <person name="Alioto T."/>
            <person name="Claros M.G."/>
            <person name="Gagnaire P.A."/>
            <person name="Manchado M."/>
        </authorList>
    </citation>
    <scope>NUCLEOTIDE SEQUENCE [LARGE SCALE GENOMIC DNA]</scope>
    <source>
        <strain evidence="4">Sse05_10M</strain>
    </source>
</reference>
<dbReference type="InterPro" id="IPR023801">
    <property type="entry name" value="His_deacetylse_dom"/>
</dbReference>
<evidence type="ECO:0000256" key="1">
    <source>
        <dbReference type="ARBA" id="ARBA00022801"/>
    </source>
</evidence>
<evidence type="ECO:0000256" key="2">
    <source>
        <dbReference type="SAM" id="MobiDB-lite"/>
    </source>
</evidence>
<dbReference type="InterPro" id="IPR044150">
    <property type="entry name" value="HDAC_classIV"/>
</dbReference>
<evidence type="ECO:0000313" key="4">
    <source>
        <dbReference type="EMBL" id="KAG7480052.1"/>
    </source>
</evidence>
<dbReference type="EMBL" id="JAGKHQ010000020">
    <property type="protein sequence ID" value="KAG7480052.1"/>
    <property type="molecule type" value="Genomic_DNA"/>
</dbReference>
<protein>
    <recommendedName>
        <fullName evidence="3">Histone deacetylase domain-containing protein</fullName>
    </recommendedName>
</protein>
<keyword evidence="1" id="KW-0378">Hydrolase</keyword>
<evidence type="ECO:0000259" key="3">
    <source>
        <dbReference type="Pfam" id="PF00850"/>
    </source>
</evidence>
<organism evidence="4 5">
    <name type="scientific">Solea senegalensis</name>
    <name type="common">Senegalese sole</name>
    <dbReference type="NCBI Taxonomy" id="28829"/>
    <lineage>
        <taxon>Eukaryota</taxon>
        <taxon>Metazoa</taxon>
        <taxon>Chordata</taxon>
        <taxon>Craniata</taxon>
        <taxon>Vertebrata</taxon>
        <taxon>Euteleostomi</taxon>
        <taxon>Actinopterygii</taxon>
        <taxon>Neopterygii</taxon>
        <taxon>Teleostei</taxon>
        <taxon>Neoteleostei</taxon>
        <taxon>Acanthomorphata</taxon>
        <taxon>Carangaria</taxon>
        <taxon>Pleuronectiformes</taxon>
        <taxon>Pleuronectoidei</taxon>
        <taxon>Soleidae</taxon>
        <taxon>Solea</taxon>
    </lineage>
</organism>
<dbReference type="AlphaFoldDB" id="A0AAV6Q2K9"/>
<accession>A0AAV6Q2K9</accession>
<dbReference type="PANTHER" id="PTHR10625">
    <property type="entry name" value="HISTONE DEACETYLASE HDAC1-RELATED"/>
    <property type="match status" value="1"/>
</dbReference>
<feature type="region of interest" description="Disordered" evidence="2">
    <location>
        <begin position="117"/>
        <end position="142"/>
    </location>
</feature>
<comment type="caution">
    <text evidence="4">The sequence shown here is derived from an EMBL/GenBank/DDBJ whole genome shotgun (WGS) entry which is preliminary data.</text>
</comment>
<proteinExistence type="predicted"/>
<dbReference type="CDD" id="cd09993">
    <property type="entry name" value="HDAC_classIV"/>
    <property type="match status" value="1"/>
</dbReference>
<dbReference type="Pfam" id="PF00850">
    <property type="entry name" value="Hist_deacetyl"/>
    <property type="match status" value="1"/>
</dbReference>
<evidence type="ECO:0000313" key="5">
    <source>
        <dbReference type="Proteomes" id="UP000693946"/>
    </source>
</evidence>
<dbReference type="Proteomes" id="UP000693946">
    <property type="component" value="Linkage Group LG8"/>
</dbReference>
<dbReference type="GO" id="GO:0040029">
    <property type="term" value="P:epigenetic regulation of gene expression"/>
    <property type="evidence" value="ECO:0007669"/>
    <property type="project" value="TreeGrafter"/>
</dbReference>
<feature type="compositionally biased region" description="Polar residues" evidence="2">
    <location>
        <begin position="126"/>
        <end position="137"/>
    </location>
</feature>